<evidence type="ECO:0000313" key="1">
    <source>
        <dbReference type="EMBL" id="QQP91722.1"/>
    </source>
</evidence>
<dbReference type="RefSeq" id="WP_201079933.1">
    <property type="nucleotide sequence ID" value="NZ_CP067420.1"/>
</dbReference>
<sequence>MTTKKIEQADWRRYFDANGGALHGRKATVQVIGPDIGAQLAAEGLRIVGVTYDSKDQLLEIALDGLDHLIRHPQEIYVDESPHGAMVFEAVDGEGRKHIVQVVGA</sequence>
<organism evidence="1 2">
    <name type="scientific">Skermanella cutis</name>
    <dbReference type="NCBI Taxonomy" id="2775420"/>
    <lineage>
        <taxon>Bacteria</taxon>
        <taxon>Pseudomonadati</taxon>
        <taxon>Pseudomonadota</taxon>
        <taxon>Alphaproteobacteria</taxon>
        <taxon>Rhodospirillales</taxon>
        <taxon>Azospirillaceae</taxon>
        <taxon>Skermanella</taxon>
    </lineage>
</organism>
<gene>
    <name evidence="1" type="ORF">IGS68_11180</name>
</gene>
<proteinExistence type="predicted"/>
<keyword evidence="2" id="KW-1185">Reference proteome</keyword>
<name>A0ABX7BBZ8_9PROT</name>
<dbReference type="EMBL" id="CP067420">
    <property type="protein sequence ID" value="QQP91722.1"/>
    <property type="molecule type" value="Genomic_DNA"/>
</dbReference>
<protein>
    <submittedName>
        <fullName evidence="1">DUF5335 family protein</fullName>
    </submittedName>
</protein>
<dbReference type="Proteomes" id="UP000595197">
    <property type="component" value="Chromosome"/>
</dbReference>
<dbReference type="InterPro" id="IPR035223">
    <property type="entry name" value="DUF5335"/>
</dbReference>
<dbReference type="Pfam" id="PF17269">
    <property type="entry name" value="DUF5335"/>
    <property type="match status" value="1"/>
</dbReference>
<evidence type="ECO:0000313" key="2">
    <source>
        <dbReference type="Proteomes" id="UP000595197"/>
    </source>
</evidence>
<accession>A0ABX7BBZ8</accession>
<reference evidence="1" key="1">
    <citation type="submission" date="2021-02" db="EMBL/GenBank/DDBJ databases">
        <title>Skermanella TT6 skin isolate.</title>
        <authorList>
            <person name="Lee K."/>
            <person name="Ganzorig M."/>
        </authorList>
    </citation>
    <scope>NUCLEOTIDE SEQUENCE</scope>
    <source>
        <strain evidence="1">TT6</strain>
    </source>
</reference>